<dbReference type="AlphaFoldDB" id="A0A1M8ZE58"/>
<feature type="transmembrane region" description="Helical" evidence="2">
    <location>
        <begin position="41"/>
        <end position="59"/>
    </location>
</feature>
<keyword evidence="2" id="KW-1133">Transmembrane helix</keyword>
<sequence length="97" mass="9939">MSENTNEPVTNTDITGIAAEAADQTESAPETASEEKTRPSVVLALSGLVAVLVGGWALTGEDFVALIHSDLLGWLAIAIAIAIGVALVAVPTRRGRS</sequence>
<comment type="caution">
    <text evidence="3">The sequence shown here is derived from an EMBL/GenBank/DDBJ whole genome shotgun (WGS) entry which is preliminary data.</text>
</comment>
<evidence type="ECO:0000313" key="4">
    <source>
        <dbReference type="EMBL" id="SIM12720.1"/>
    </source>
</evidence>
<reference evidence="5 6" key="1">
    <citation type="submission" date="2016-11" db="EMBL/GenBank/DDBJ databases">
        <authorList>
            <consortium name="Pathogen Informatics"/>
        </authorList>
    </citation>
    <scope>NUCLEOTIDE SEQUENCE [LARGE SCALE GENOMIC DNA]</scope>
    <source>
        <strain evidence="3 6">104</strain>
        <strain evidence="4 5">696</strain>
    </source>
</reference>
<keyword evidence="2" id="KW-0472">Membrane</keyword>
<evidence type="ECO:0000313" key="3">
    <source>
        <dbReference type="EMBL" id="SIA35782.1"/>
    </source>
</evidence>
<feature type="region of interest" description="Disordered" evidence="1">
    <location>
        <begin position="1"/>
        <end position="38"/>
    </location>
</feature>
<dbReference type="EMBL" id="FSHM01000001">
    <property type="protein sequence ID" value="SIA35782.1"/>
    <property type="molecule type" value="Genomic_DNA"/>
</dbReference>
<dbReference type="EMBL" id="FSQE01000001">
    <property type="protein sequence ID" value="SIM12720.1"/>
    <property type="molecule type" value="Genomic_DNA"/>
</dbReference>
<dbReference type="GeneID" id="93380656"/>
<keyword evidence="2" id="KW-0812">Transmembrane</keyword>
<dbReference type="RefSeq" id="WP_005091526.1">
    <property type="nucleotide sequence ID" value="NZ_AP028613.1"/>
</dbReference>
<evidence type="ECO:0008006" key="7">
    <source>
        <dbReference type="Google" id="ProtNLM"/>
    </source>
</evidence>
<accession>A0A1M8ZE58</accession>
<evidence type="ECO:0000256" key="1">
    <source>
        <dbReference type="SAM" id="MobiDB-lite"/>
    </source>
</evidence>
<dbReference type="Proteomes" id="UP000185210">
    <property type="component" value="Unassembled WGS sequence"/>
</dbReference>
<organism evidence="3 6">
    <name type="scientific">Mycobacteroides abscessus subsp. abscessus</name>
    <dbReference type="NCBI Taxonomy" id="1185650"/>
    <lineage>
        <taxon>Bacteria</taxon>
        <taxon>Bacillati</taxon>
        <taxon>Actinomycetota</taxon>
        <taxon>Actinomycetes</taxon>
        <taxon>Mycobacteriales</taxon>
        <taxon>Mycobacteriaceae</taxon>
        <taxon>Mycobacteroides</taxon>
        <taxon>Mycobacteroides abscessus</taxon>
    </lineage>
</organism>
<feature type="compositionally biased region" description="Polar residues" evidence="1">
    <location>
        <begin position="1"/>
        <end position="14"/>
    </location>
</feature>
<gene>
    <name evidence="3" type="ORF">SAMEA2070301_01058</name>
    <name evidence="4" type="ORF">SAMEA2152244_00986</name>
</gene>
<name>A0A1M8ZE58_9MYCO</name>
<proteinExistence type="predicted"/>
<dbReference type="Proteomes" id="UP000184831">
    <property type="component" value="Unassembled WGS sequence"/>
</dbReference>
<protein>
    <recommendedName>
        <fullName evidence="7">Transmembrane protein</fullName>
    </recommendedName>
</protein>
<feature type="transmembrane region" description="Helical" evidence="2">
    <location>
        <begin position="71"/>
        <end position="90"/>
    </location>
</feature>
<evidence type="ECO:0000313" key="6">
    <source>
        <dbReference type="Proteomes" id="UP000185210"/>
    </source>
</evidence>
<evidence type="ECO:0000256" key="2">
    <source>
        <dbReference type="SAM" id="Phobius"/>
    </source>
</evidence>
<evidence type="ECO:0000313" key="5">
    <source>
        <dbReference type="Proteomes" id="UP000184831"/>
    </source>
</evidence>